<proteinExistence type="predicted"/>
<reference evidence="3" key="1">
    <citation type="journal article" date="2019" name="Int. J. Syst. Evol. Microbiol.">
        <title>The Global Catalogue of Microorganisms (GCM) 10K type strain sequencing project: providing services to taxonomists for standard genome sequencing and annotation.</title>
        <authorList>
            <consortium name="The Broad Institute Genomics Platform"/>
            <consortium name="The Broad Institute Genome Sequencing Center for Infectious Disease"/>
            <person name="Wu L."/>
            <person name="Ma J."/>
        </authorList>
    </citation>
    <scope>NUCLEOTIDE SEQUENCE [LARGE SCALE GENOMIC DNA]</scope>
    <source>
        <strain evidence="3">JCM 17695</strain>
    </source>
</reference>
<organism evidence="2 3">
    <name type="scientific">Actinokineospora soli</name>
    <dbReference type="NCBI Taxonomy" id="1048753"/>
    <lineage>
        <taxon>Bacteria</taxon>
        <taxon>Bacillati</taxon>
        <taxon>Actinomycetota</taxon>
        <taxon>Actinomycetes</taxon>
        <taxon>Pseudonocardiales</taxon>
        <taxon>Pseudonocardiaceae</taxon>
        <taxon>Actinokineospora</taxon>
    </lineage>
</organism>
<name>A0ABW2TWA9_9PSEU</name>
<dbReference type="Pfam" id="PF01381">
    <property type="entry name" value="HTH_3"/>
    <property type="match status" value="1"/>
</dbReference>
<sequence>MARTPKSVALGGAIRQARQERGETLRDFAKRMQLDPGMLSRWETGSRSPKPEHVARMLTALGIYDQRYKELMTLAYGTDADQWVAGTQPEQRQQFAAFAACEQVATRIVDVSPLLIPGLLQTSAYTRAILADEDISPSEVSARIAFRNQRKEVLTRPLPVHYTAIICQAALHQDIGGRHVMAEQLRFLLAMGARSNVDLRIVPFERGWHPALEGHFQLIDGANLITSVFVDMRRSTVLLHKEEDIRAYEAAVRKVMSRAAGRAESLRFIGDLAQRMEKRGDLPDQVAKVDP</sequence>
<dbReference type="InterPro" id="IPR043917">
    <property type="entry name" value="DUF5753"/>
</dbReference>
<evidence type="ECO:0000313" key="3">
    <source>
        <dbReference type="Proteomes" id="UP001596512"/>
    </source>
</evidence>
<feature type="domain" description="HTH cro/C1-type" evidence="1">
    <location>
        <begin position="14"/>
        <end position="67"/>
    </location>
</feature>
<evidence type="ECO:0000259" key="1">
    <source>
        <dbReference type="PROSITE" id="PS50943"/>
    </source>
</evidence>
<dbReference type="SMART" id="SM00530">
    <property type="entry name" value="HTH_XRE"/>
    <property type="match status" value="1"/>
</dbReference>
<dbReference type="PROSITE" id="PS50943">
    <property type="entry name" value="HTH_CROC1"/>
    <property type="match status" value="1"/>
</dbReference>
<dbReference type="CDD" id="cd00093">
    <property type="entry name" value="HTH_XRE"/>
    <property type="match status" value="1"/>
</dbReference>
<protein>
    <submittedName>
        <fullName evidence="2">Helix-turn-helix domain-containing protein</fullName>
    </submittedName>
</protein>
<dbReference type="Gene3D" id="1.10.260.40">
    <property type="entry name" value="lambda repressor-like DNA-binding domains"/>
    <property type="match status" value="1"/>
</dbReference>
<keyword evidence="3" id="KW-1185">Reference proteome</keyword>
<comment type="caution">
    <text evidence="2">The sequence shown here is derived from an EMBL/GenBank/DDBJ whole genome shotgun (WGS) entry which is preliminary data.</text>
</comment>
<dbReference type="InterPro" id="IPR001387">
    <property type="entry name" value="Cro/C1-type_HTH"/>
</dbReference>
<dbReference type="Pfam" id="PF19054">
    <property type="entry name" value="DUF5753"/>
    <property type="match status" value="1"/>
</dbReference>
<dbReference type="SUPFAM" id="SSF47413">
    <property type="entry name" value="lambda repressor-like DNA-binding domains"/>
    <property type="match status" value="1"/>
</dbReference>
<evidence type="ECO:0000313" key="2">
    <source>
        <dbReference type="EMBL" id="MFC7618127.1"/>
    </source>
</evidence>
<dbReference type="InterPro" id="IPR010982">
    <property type="entry name" value="Lambda_DNA-bd_dom_sf"/>
</dbReference>
<dbReference type="Proteomes" id="UP001596512">
    <property type="component" value="Unassembled WGS sequence"/>
</dbReference>
<gene>
    <name evidence="2" type="ORF">ACFQV2_36815</name>
</gene>
<accession>A0ABW2TWA9</accession>
<dbReference type="EMBL" id="JBHTEY010000004">
    <property type="protein sequence ID" value="MFC7618127.1"/>
    <property type="molecule type" value="Genomic_DNA"/>
</dbReference>